<gene>
    <name evidence="2" type="ORF">BOTNAR_0188g00110</name>
</gene>
<name>A0A4Z1I924_9HELO</name>
<feature type="compositionally biased region" description="Basic and acidic residues" evidence="1">
    <location>
        <begin position="32"/>
        <end position="44"/>
    </location>
</feature>
<feature type="compositionally biased region" description="Basic residues" evidence="1">
    <location>
        <begin position="221"/>
        <end position="230"/>
    </location>
</feature>
<feature type="region of interest" description="Disordered" evidence="1">
    <location>
        <begin position="161"/>
        <end position="252"/>
    </location>
</feature>
<evidence type="ECO:0000313" key="3">
    <source>
        <dbReference type="Proteomes" id="UP000297452"/>
    </source>
</evidence>
<dbReference type="AlphaFoldDB" id="A0A4Z1I924"/>
<dbReference type="Proteomes" id="UP000297452">
    <property type="component" value="Unassembled WGS sequence"/>
</dbReference>
<feature type="compositionally biased region" description="Basic residues" evidence="1">
    <location>
        <begin position="242"/>
        <end position="252"/>
    </location>
</feature>
<reference evidence="2 3" key="1">
    <citation type="submission" date="2017-12" db="EMBL/GenBank/DDBJ databases">
        <title>Comparative genomics of Botrytis spp.</title>
        <authorList>
            <person name="Valero-Jimenez C.A."/>
            <person name="Tapia P."/>
            <person name="Veloso J."/>
            <person name="Silva-Moreno E."/>
            <person name="Staats M."/>
            <person name="Valdes J.H."/>
            <person name="Van Kan J.A.L."/>
        </authorList>
    </citation>
    <scope>NUCLEOTIDE SEQUENCE [LARGE SCALE GENOMIC DNA]</scope>
    <source>
        <strain evidence="2 3">MUCL2120</strain>
    </source>
</reference>
<feature type="region of interest" description="Disordered" evidence="1">
    <location>
        <begin position="32"/>
        <end position="146"/>
    </location>
</feature>
<sequence>MKTSTRLSDLEDEITRWKVVAGESIGEIEHLQKQLEDAEAKTEDIELPQPVISPPTVEPKSKMSKKKPITKIPRDPRHHPQRSNSESLEKELGSSRPPRPQPKHNTSLRQEMDSSHPAPSPSPAPSITIRLTSKVHAKKKVRGKESVEYVSPYKVETLVESEDDEIPDVEIAQESPIQEMQKAEEAVSSRGSRNTRNSDPVYTGQLLVRGLGKGEKERMGKNRAARGQKRKASESGIEVGKVKKGKKQHRSV</sequence>
<proteinExistence type="predicted"/>
<evidence type="ECO:0000256" key="1">
    <source>
        <dbReference type="SAM" id="MobiDB-lite"/>
    </source>
</evidence>
<dbReference type="EMBL" id="PQXJ01000188">
    <property type="protein sequence ID" value="TGO58078.1"/>
    <property type="molecule type" value="Genomic_DNA"/>
</dbReference>
<feature type="compositionally biased region" description="Polar residues" evidence="1">
    <location>
        <begin position="189"/>
        <end position="200"/>
    </location>
</feature>
<evidence type="ECO:0000313" key="2">
    <source>
        <dbReference type="EMBL" id="TGO58078.1"/>
    </source>
</evidence>
<dbReference type="STRING" id="278944.A0A4Z1I924"/>
<organism evidence="2 3">
    <name type="scientific">Botryotinia narcissicola</name>
    <dbReference type="NCBI Taxonomy" id="278944"/>
    <lineage>
        <taxon>Eukaryota</taxon>
        <taxon>Fungi</taxon>
        <taxon>Dikarya</taxon>
        <taxon>Ascomycota</taxon>
        <taxon>Pezizomycotina</taxon>
        <taxon>Leotiomycetes</taxon>
        <taxon>Helotiales</taxon>
        <taxon>Sclerotiniaceae</taxon>
        <taxon>Botryotinia</taxon>
    </lineage>
</organism>
<feature type="compositionally biased region" description="Basic residues" evidence="1">
    <location>
        <begin position="133"/>
        <end position="142"/>
    </location>
</feature>
<dbReference type="OrthoDB" id="3552115at2759"/>
<comment type="caution">
    <text evidence="2">The sequence shown here is derived from an EMBL/GenBank/DDBJ whole genome shotgun (WGS) entry which is preliminary data.</text>
</comment>
<keyword evidence="3" id="KW-1185">Reference proteome</keyword>
<accession>A0A4Z1I924</accession>
<protein>
    <submittedName>
        <fullName evidence="2">Uncharacterized protein</fullName>
    </submittedName>
</protein>